<dbReference type="AlphaFoldDB" id="A0A1U7CZ65"/>
<gene>
    <name evidence="6" type="ORF">BSF38_05775</name>
</gene>
<feature type="transmembrane region" description="Helical" evidence="5">
    <location>
        <begin position="328"/>
        <end position="347"/>
    </location>
</feature>
<keyword evidence="4 5" id="KW-0472">Membrane</keyword>
<evidence type="ECO:0000313" key="7">
    <source>
        <dbReference type="Proteomes" id="UP000186309"/>
    </source>
</evidence>
<dbReference type="Proteomes" id="UP000186309">
    <property type="component" value="Chromosome"/>
</dbReference>
<feature type="transmembrane region" description="Helical" evidence="5">
    <location>
        <begin position="293"/>
        <end position="316"/>
    </location>
</feature>
<dbReference type="STRING" id="1387353.BSF38_05775"/>
<name>A0A1U7CZ65_9BACT</name>
<feature type="transmembrane region" description="Helical" evidence="5">
    <location>
        <begin position="186"/>
        <end position="209"/>
    </location>
</feature>
<dbReference type="InterPro" id="IPR002797">
    <property type="entry name" value="Polysacc_synth"/>
</dbReference>
<comment type="subcellular location">
    <subcellularLocation>
        <location evidence="1">Membrane</location>
        <topology evidence="1">Multi-pass membrane protein</topology>
    </subcellularLocation>
</comment>
<proteinExistence type="predicted"/>
<dbReference type="KEGG" id="pbor:BSF38_05775"/>
<feature type="transmembrane region" description="Helical" evidence="5">
    <location>
        <begin position="262"/>
        <end position="281"/>
    </location>
</feature>
<dbReference type="EMBL" id="CP019082">
    <property type="protein sequence ID" value="APW64183.1"/>
    <property type="molecule type" value="Genomic_DNA"/>
</dbReference>
<dbReference type="PANTHER" id="PTHR43424:SF1">
    <property type="entry name" value="LOCUS PUTATIVE PROTEIN 1-RELATED"/>
    <property type="match status" value="1"/>
</dbReference>
<dbReference type="PANTHER" id="PTHR43424">
    <property type="entry name" value="LOCUS PUTATIVE PROTEIN 1-RELATED"/>
    <property type="match status" value="1"/>
</dbReference>
<keyword evidence="3 5" id="KW-1133">Transmembrane helix</keyword>
<feature type="transmembrane region" description="Helical" evidence="5">
    <location>
        <begin position="86"/>
        <end position="106"/>
    </location>
</feature>
<keyword evidence="7" id="KW-1185">Reference proteome</keyword>
<evidence type="ECO:0000256" key="5">
    <source>
        <dbReference type="SAM" id="Phobius"/>
    </source>
</evidence>
<feature type="transmembrane region" description="Helical" evidence="5">
    <location>
        <begin position="141"/>
        <end position="165"/>
    </location>
</feature>
<feature type="transmembrane region" description="Helical" evidence="5">
    <location>
        <begin position="53"/>
        <end position="80"/>
    </location>
</feature>
<evidence type="ECO:0000256" key="1">
    <source>
        <dbReference type="ARBA" id="ARBA00004141"/>
    </source>
</evidence>
<evidence type="ECO:0000256" key="3">
    <source>
        <dbReference type="ARBA" id="ARBA00022989"/>
    </source>
</evidence>
<reference evidence="7" key="1">
    <citation type="submission" date="2016-12" db="EMBL/GenBank/DDBJ databases">
        <title>Comparative genomics of four Isosphaeraceae planctomycetes: a common pool of plasmids and glycoside hydrolase genes.</title>
        <authorList>
            <person name="Ivanova A."/>
        </authorList>
    </citation>
    <scope>NUCLEOTIDE SEQUENCE [LARGE SCALE GENOMIC DNA]</scope>
    <source>
        <strain evidence="7">PX4</strain>
    </source>
</reference>
<feature type="transmembrane region" description="Helical" evidence="5">
    <location>
        <begin position="113"/>
        <end position="135"/>
    </location>
</feature>
<sequence>MMLALTKRLGVDGYGRIEFAFSVVFWLVLLVRDSSDVMVARELSRHPRLIKPLVDHVLAFKTLLAAVLFSGLTLVGWLTLRDHTDWTVLTLYGLMLFTTAIGLDFVYRGTESLGLLAISLCLRTLIYGAGVLAFVGDVKRITWVPIWLVVGEACGIGLVWLHYLHKYRMPRLRFEFRFIYIIMQRGRTVCLIQLSQALICAADLLVVGMTSGRWDVGRYGAPYRIATAILTFGLIFQQAAFPTLARLWRHHSEAGREALDSLVEVLMTVLVPVAVGGTLLAEPLVEMLFSKEYAGTGYLLAIGLWRAPLLSIAFLYQTTLIALNRETVGVRSLVLGAVGIGPLVFLLRWQFGLWGASAGVLLMGLALVLTGYRSLVREGRQPIWHHHLGRPLAASLAMVPVCLVLQRWHVLLAVSGGALAYAVALLAMGGFHPARLWRTAFHPVAEAGEAA</sequence>
<evidence type="ECO:0000256" key="2">
    <source>
        <dbReference type="ARBA" id="ARBA00022692"/>
    </source>
</evidence>
<organism evidence="6 7">
    <name type="scientific">Paludisphaera borealis</name>
    <dbReference type="NCBI Taxonomy" id="1387353"/>
    <lineage>
        <taxon>Bacteria</taxon>
        <taxon>Pseudomonadati</taxon>
        <taxon>Planctomycetota</taxon>
        <taxon>Planctomycetia</taxon>
        <taxon>Isosphaerales</taxon>
        <taxon>Isosphaeraceae</taxon>
        <taxon>Paludisphaera</taxon>
    </lineage>
</organism>
<feature type="transmembrane region" description="Helical" evidence="5">
    <location>
        <begin position="353"/>
        <end position="376"/>
    </location>
</feature>
<feature type="transmembrane region" description="Helical" evidence="5">
    <location>
        <begin position="412"/>
        <end position="431"/>
    </location>
</feature>
<keyword evidence="2 5" id="KW-0812">Transmembrane</keyword>
<dbReference type="InterPro" id="IPR052556">
    <property type="entry name" value="PolySynth_Transporter"/>
</dbReference>
<accession>A0A1U7CZ65</accession>
<evidence type="ECO:0000256" key="4">
    <source>
        <dbReference type="ARBA" id="ARBA00023136"/>
    </source>
</evidence>
<protein>
    <submittedName>
        <fullName evidence="6">Uncharacterized protein</fullName>
    </submittedName>
</protein>
<dbReference type="GO" id="GO:0016020">
    <property type="term" value="C:membrane"/>
    <property type="evidence" value="ECO:0007669"/>
    <property type="project" value="UniProtKB-SubCell"/>
</dbReference>
<feature type="transmembrane region" description="Helical" evidence="5">
    <location>
        <begin position="221"/>
        <end position="241"/>
    </location>
</feature>
<dbReference type="Pfam" id="PF01943">
    <property type="entry name" value="Polysacc_synt"/>
    <property type="match status" value="1"/>
</dbReference>
<evidence type="ECO:0000313" key="6">
    <source>
        <dbReference type="EMBL" id="APW64183.1"/>
    </source>
</evidence>